<dbReference type="Proteomes" id="UP000078340">
    <property type="component" value="Unassembled WGS sequence"/>
</dbReference>
<evidence type="ECO:0000256" key="1">
    <source>
        <dbReference type="SAM" id="MobiDB-lite"/>
    </source>
</evidence>
<feature type="region of interest" description="Disordered" evidence="1">
    <location>
        <begin position="97"/>
        <end position="137"/>
    </location>
</feature>
<feature type="region of interest" description="Disordered" evidence="1">
    <location>
        <begin position="170"/>
        <end position="205"/>
    </location>
</feature>
<gene>
    <name evidence="2" type="ORF">VFPFJ_11286</name>
</gene>
<accession>A0A179FEI8</accession>
<dbReference type="EMBL" id="LSBI01000027">
    <property type="protein sequence ID" value="OAQ63922.1"/>
    <property type="molecule type" value="Genomic_DNA"/>
</dbReference>
<organism evidence="2 3">
    <name type="scientific">Purpureocillium lilacinum</name>
    <name type="common">Paecilomyces lilacinus</name>
    <dbReference type="NCBI Taxonomy" id="33203"/>
    <lineage>
        <taxon>Eukaryota</taxon>
        <taxon>Fungi</taxon>
        <taxon>Dikarya</taxon>
        <taxon>Ascomycota</taxon>
        <taxon>Pezizomycotina</taxon>
        <taxon>Sordariomycetes</taxon>
        <taxon>Hypocreomycetidae</taxon>
        <taxon>Hypocreales</taxon>
        <taxon>Ophiocordycipitaceae</taxon>
        <taxon>Purpureocillium</taxon>
    </lineage>
</organism>
<protein>
    <submittedName>
        <fullName evidence="2">Uncharacterized protein</fullName>
    </submittedName>
</protein>
<evidence type="ECO:0000313" key="2">
    <source>
        <dbReference type="EMBL" id="OAQ63922.1"/>
    </source>
</evidence>
<evidence type="ECO:0000313" key="3">
    <source>
        <dbReference type="Proteomes" id="UP000078340"/>
    </source>
</evidence>
<proteinExistence type="predicted"/>
<reference evidence="2 3" key="1">
    <citation type="submission" date="2016-02" db="EMBL/GenBank/DDBJ databases">
        <title>Biosynthesis of antibiotic leucinostatins and their inhibition on Phytophthora in bio-control Purpureocillium lilacinum.</title>
        <authorList>
            <person name="Wang G."/>
            <person name="Liu Z."/>
            <person name="Lin R."/>
            <person name="Li E."/>
            <person name="Mao Z."/>
            <person name="Ling J."/>
            <person name="Yin W."/>
            <person name="Xie B."/>
        </authorList>
    </citation>
    <scope>NUCLEOTIDE SEQUENCE [LARGE SCALE GENOMIC DNA]</scope>
    <source>
        <strain evidence="2">PLFJ-1</strain>
    </source>
</reference>
<dbReference type="AlphaFoldDB" id="A0A179FEI8"/>
<sequence>MSSQLGGGGDCGAPLERARGGASKVAMLKVWGHSLIGSIDEAMLGPFAGSRLGVVVSIARATAGGSRWELVGPVRQESASPLQVILRHFENHARALRQRPTFNELSPRGRAGAEAGSPPRSKRSSAPDCIDDTVSPLRPASSARVAERVLSLFFMHFVCLYRVASNAIPHAKHEPLPPRGKRPGKSDAVTDQDIRKNGESACAEC</sequence>
<name>A0A179FEI8_PURLI</name>
<comment type="caution">
    <text evidence="2">The sequence shown here is derived from an EMBL/GenBank/DDBJ whole genome shotgun (WGS) entry which is preliminary data.</text>
</comment>